<dbReference type="InterPro" id="IPR025749">
    <property type="entry name" value="Sphingomyelin_synth-like_dom"/>
</dbReference>
<dbReference type="GO" id="GO:0005789">
    <property type="term" value="C:endoplasmic reticulum membrane"/>
    <property type="evidence" value="ECO:0007669"/>
    <property type="project" value="TreeGrafter"/>
</dbReference>
<comment type="caution">
    <text evidence="12">The sequence shown here is derived from an EMBL/GenBank/DDBJ whole genome shotgun (WGS) entry which is preliminary data.</text>
</comment>
<keyword evidence="7" id="KW-0443">Lipid metabolism</keyword>
<dbReference type="OrthoDB" id="422827at2759"/>
<feature type="transmembrane region" description="Helical" evidence="10">
    <location>
        <begin position="293"/>
        <end position="315"/>
    </location>
</feature>
<dbReference type="GO" id="GO:0033188">
    <property type="term" value="F:sphingomyelin synthase activity"/>
    <property type="evidence" value="ECO:0007669"/>
    <property type="project" value="TreeGrafter"/>
</dbReference>
<evidence type="ECO:0000256" key="1">
    <source>
        <dbReference type="ARBA" id="ARBA00004141"/>
    </source>
</evidence>
<feature type="region of interest" description="Disordered" evidence="9">
    <location>
        <begin position="567"/>
        <end position="606"/>
    </location>
</feature>
<organism evidence="12 13">
    <name type="scientific">Modicella reniformis</name>
    <dbReference type="NCBI Taxonomy" id="1440133"/>
    <lineage>
        <taxon>Eukaryota</taxon>
        <taxon>Fungi</taxon>
        <taxon>Fungi incertae sedis</taxon>
        <taxon>Mucoromycota</taxon>
        <taxon>Mortierellomycotina</taxon>
        <taxon>Mortierellomycetes</taxon>
        <taxon>Mortierellales</taxon>
        <taxon>Mortierellaceae</taxon>
        <taxon>Modicella</taxon>
    </lineage>
</organism>
<feature type="transmembrane region" description="Helical" evidence="10">
    <location>
        <begin position="524"/>
        <end position="545"/>
    </location>
</feature>
<evidence type="ECO:0000256" key="8">
    <source>
        <dbReference type="ARBA" id="ARBA00023136"/>
    </source>
</evidence>
<evidence type="ECO:0000259" key="11">
    <source>
        <dbReference type="Pfam" id="PF14360"/>
    </source>
</evidence>
<feature type="transmembrane region" description="Helical" evidence="10">
    <location>
        <begin position="99"/>
        <end position="118"/>
    </location>
</feature>
<dbReference type="GO" id="GO:0005886">
    <property type="term" value="C:plasma membrane"/>
    <property type="evidence" value="ECO:0007669"/>
    <property type="project" value="TreeGrafter"/>
</dbReference>
<dbReference type="InterPro" id="IPR045221">
    <property type="entry name" value="Sphingomyelin_synth-like"/>
</dbReference>
<dbReference type="Proteomes" id="UP000749646">
    <property type="component" value="Unassembled WGS sequence"/>
</dbReference>
<evidence type="ECO:0000256" key="10">
    <source>
        <dbReference type="SAM" id="Phobius"/>
    </source>
</evidence>
<keyword evidence="3" id="KW-0808">Transferase</keyword>
<proteinExistence type="inferred from homology"/>
<keyword evidence="6 10" id="KW-1133">Transmembrane helix</keyword>
<comment type="subcellular location">
    <subcellularLocation>
        <location evidence="1">Membrane</location>
        <topology evidence="1">Multi-pass membrane protein</topology>
    </subcellularLocation>
</comment>
<dbReference type="GO" id="GO:0000139">
    <property type="term" value="C:Golgi membrane"/>
    <property type="evidence" value="ECO:0007669"/>
    <property type="project" value="TreeGrafter"/>
</dbReference>
<evidence type="ECO:0000313" key="12">
    <source>
        <dbReference type="EMBL" id="KAF9956857.1"/>
    </source>
</evidence>
<name>A0A9P6LZF6_9FUNG</name>
<feature type="transmembrane region" description="Helical" evidence="10">
    <location>
        <begin position="266"/>
        <end position="287"/>
    </location>
</feature>
<feature type="compositionally biased region" description="Low complexity" evidence="9">
    <location>
        <begin position="581"/>
        <end position="590"/>
    </location>
</feature>
<dbReference type="PANTHER" id="PTHR21290">
    <property type="entry name" value="SPHINGOMYELIN SYNTHETASE"/>
    <property type="match status" value="1"/>
</dbReference>
<sequence>MDPHTQHIHIGQLDEVHDQSNYSFEPYGAYESKDSLEMNNDMDQDQLNRFSCTSTLIGGNTPRPRADIKPTVTATRARNNNGCCNKKRGFWYRFMHSEAGRLVCAIIFFTVICIGMAFCNQLSDHRWVETAYTKVLLRDRGFDVITAQADIQPANTFVMTSVLFTVLGIGLICPSWTTRAIVLRRILWVIGVLSAYRAMTLSVTTLPTPKEECHPSLKTGFWEMFIVALQMIPGTVEACTDDIFSGHTVFMVTCAIQWRLYCKNKWITYFSYFYISIGLYFVVATRLHYTVDVVLAVFITFAVWSIYISMIDVVMEEEYFGIESHHEKYKVFDNLSTEYEFAQDEDDDINSRTILHIRRRQLEHTLNRLRGPRIGYGRGEYDRVAFLPVQFNTWLKGLIRWCDGLDLRMRADENSEEDVSRWDELVVRYRSEQVSNNSFQASRVRRKADEGLEECDERIEGYRQQDGSILESIRIHGYSFEARQQQHGRWRSSSLRSASPRRRSSSSLKEEKEDKMDRKRKLRIIKIAFIIFINVILLTKLVQVIQSRVNSAPPSHWPQEMESYPGGAIYTNDTPASITAPNPQQQPNHDNNVEIEPLTGGNLVQK</sequence>
<feature type="compositionally biased region" description="Polar residues" evidence="9">
    <location>
        <begin position="571"/>
        <end position="580"/>
    </location>
</feature>
<keyword evidence="13" id="KW-1185">Reference proteome</keyword>
<reference evidence="12" key="1">
    <citation type="journal article" date="2020" name="Fungal Divers.">
        <title>Resolving the Mortierellaceae phylogeny through synthesis of multi-gene phylogenetics and phylogenomics.</title>
        <authorList>
            <person name="Vandepol N."/>
            <person name="Liber J."/>
            <person name="Desiro A."/>
            <person name="Na H."/>
            <person name="Kennedy M."/>
            <person name="Barry K."/>
            <person name="Grigoriev I.V."/>
            <person name="Miller A.N."/>
            <person name="O'Donnell K."/>
            <person name="Stajich J.E."/>
            <person name="Bonito G."/>
        </authorList>
    </citation>
    <scope>NUCLEOTIDE SEQUENCE</scope>
    <source>
        <strain evidence="12">MES-2147</strain>
    </source>
</reference>
<dbReference type="PANTHER" id="PTHR21290:SF25">
    <property type="entry name" value="SPHINGOMYELIN SYNTHASE-RELATED PROTEIN 1"/>
    <property type="match status" value="1"/>
</dbReference>
<evidence type="ECO:0000256" key="3">
    <source>
        <dbReference type="ARBA" id="ARBA00022679"/>
    </source>
</evidence>
<evidence type="ECO:0000256" key="6">
    <source>
        <dbReference type="ARBA" id="ARBA00022989"/>
    </source>
</evidence>
<feature type="domain" description="Sphingomyelin synthase-like" evidence="11">
    <location>
        <begin position="239"/>
        <end position="307"/>
    </location>
</feature>
<protein>
    <recommendedName>
        <fullName evidence="11">Sphingomyelin synthase-like domain-containing protein</fullName>
    </recommendedName>
</protein>
<dbReference type="EMBL" id="JAAAHW010006656">
    <property type="protein sequence ID" value="KAF9956857.1"/>
    <property type="molecule type" value="Genomic_DNA"/>
</dbReference>
<feature type="transmembrane region" description="Helical" evidence="10">
    <location>
        <begin position="157"/>
        <end position="177"/>
    </location>
</feature>
<keyword evidence="8 10" id="KW-0472">Membrane</keyword>
<accession>A0A9P6LZF6</accession>
<evidence type="ECO:0000256" key="9">
    <source>
        <dbReference type="SAM" id="MobiDB-lite"/>
    </source>
</evidence>
<feature type="region of interest" description="Disordered" evidence="9">
    <location>
        <begin position="485"/>
        <end position="515"/>
    </location>
</feature>
<dbReference type="GO" id="GO:0046513">
    <property type="term" value="P:ceramide biosynthetic process"/>
    <property type="evidence" value="ECO:0007669"/>
    <property type="project" value="TreeGrafter"/>
</dbReference>
<comment type="similarity">
    <text evidence="2">Belongs to the sphingomyelin synthase family.</text>
</comment>
<evidence type="ECO:0000256" key="2">
    <source>
        <dbReference type="ARBA" id="ARBA00005441"/>
    </source>
</evidence>
<dbReference type="Pfam" id="PF14360">
    <property type="entry name" value="PAP2_C"/>
    <property type="match status" value="1"/>
</dbReference>
<evidence type="ECO:0000256" key="4">
    <source>
        <dbReference type="ARBA" id="ARBA00022692"/>
    </source>
</evidence>
<dbReference type="GO" id="GO:0047493">
    <property type="term" value="F:ceramide cholinephosphotransferase activity"/>
    <property type="evidence" value="ECO:0007669"/>
    <property type="project" value="TreeGrafter"/>
</dbReference>
<evidence type="ECO:0000256" key="7">
    <source>
        <dbReference type="ARBA" id="ARBA00023098"/>
    </source>
</evidence>
<keyword evidence="4 10" id="KW-0812">Transmembrane</keyword>
<evidence type="ECO:0000313" key="13">
    <source>
        <dbReference type="Proteomes" id="UP000749646"/>
    </source>
</evidence>
<evidence type="ECO:0000256" key="5">
    <source>
        <dbReference type="ARBA" id="ARBA00022919"/>
    </source>
</evidence>
<dbReference type="AlphaFoldDB" id="A0A9P6LZF6"/>
<keyword evidence="5" id="KW-0746">Sphingolipid metabolism</keyword>
<gene>
    <name evidence="12" type="ORF">BGZ65_002421</name>
</gene>